<dbReference type="Proteomes" id="UP000034883">
    <property type="component" value="Chromosome"/>
</dbReference>
<name>A0A0F6SD55_9BACT</name>
<accession>A0A0F6SD55</accession>
<evidence type="ECO:0000313" key="2">
    <source>
        <dbReference type="Proteomes" id="UP000034883"/>
    </source>
</evidence>
<proteinExistence type="predicted"/>
<dbReference type="AlphaFoldDB" id="A0A0F6SD55"/>
<dbReference type="Gene3D" id="2.40.50.120">
    <property type="match status" value="1"/>
</dbReference>
<dbReference type="InterPro" id="IPR008993">
    <property type="entry name" value="TIMP-like_OB-fold"/>
</dbReference>
<organism evidence="1 2">
    <name type="scientific">Sandaracinus amylolyticus</name>
    <dbReference type="NCBI Taxonomy" id="927083"/>
    <lineage>
        <taxon>Bacteria</taxon>
        <taxon>Pseudomonadati</taxon>
        <taxon>Myxococcota</taxon>
        <taxon>Polyangia</taxon>
        <taxon>Polyangiales</taxon>
        <taxon>Sandaracinaceae</taxon>
        <taxon>Sandaracinus</taxon>
    </lineage>
</organism>
<dbReference type="InterPro" id="IPR024038">
    <property type="entry name" value="MYXO-CTERM"/>
</dbReference>
<keyword evidence="2" id="KW-1185">Reference proteome</keyword>
<reference evidence="1 2" key="1">
    <citation type="submission" date="2015-03" db="EMBL/GenBank/DDBJ databases">
        <title>Genome assembly of Sandaracinus amylolyticus DSM 53668.</title>
        <authorList>
            <person name="Sharma G."/>
            <person name="Subramanian S."/>
        </authorList>
    </citation>
    <scope>NUCLEOTIDE SEQUENCE [LARGE SCALE GENOMIC DNA]</scope>
    <source>
        <strain evidence="1 2">DSM 53668</strain>
    </source>
</reference>
<dbReference type="EMBL" id="CP011125">
    <property type="protein sequence ID" value="AKF02854.1"/>
    <property type="molecule type" value="Genomic_DNA"/>
</dbReference>
<evidence type="ECO:0000313" key="1">
    <source>
        <dbReference type="EMBL" id="AKF02854.1"/>
    </source>
</evidence>
<dbReference type="SUPFAM" id="SSF50242">
    <property type="entry name" value="TIMP-like"/>
    <property type="match status" value="1"/>
</dbReference>
<gene>
    <name evidence="1" type="ORF">DB32_000002</name>
</gene>
<dbReference type="NCBIfam" id="TIGR03901">
    <property type="entry name" value="MYXO-CTERM"/>
    <property type="match status" value="1"/>
</dbReference>
<dbReference type="KEGG" id="samy:DB32_000002"/>
<sequence length="136" mass="14556">MHVRVRLDVVQTWREANAEHVEVRTASQSAACGVHFEVGRSYLVLAERADGEWTASLCGGTRAMEDADDERLSLGSGVIPGRHRGRRDRVHGAASADAPAARGGCAGCAITSPAGSPIAPAIALVIAMWMRRRRIR</sequence>
<protein>
    <submittedName>
        <fullName evidence="1">Uncharacterized protein</fullName>
    </submittedName>
</protein>